<dbReference type="EMBL" id="JACGLS010000009">
    <property type="protein sequence ID" value="MBA6157368.1"/>
    <property type="molecule type" value="Genomic_DNA"/>
</dbReference>
<organism evidence="1 2">
    <name type="scientific">Tenacibaculum pelagium</name>
    <dbReference type="NCBI Taxonomy" id="2759527"/>
    <lineage>
        <taxon>Bacteria</taxon>
        <taxon>Pseudomonadati</taxon>
        <taxon>Bacteroidota</taxon>
        <taxon>Flavobacteriia</taxon>
        <taxon>Flavobacteriales</taxon>
        <taxon>Flavobacteriaceae</taxon>
        <taxon>Tenacibaculum</taxon>
    </lineage>
</organism>
<reference evidence="1 2" key="1">
    <citation type="submission" date="2020-07" db="EMBL/GenBank/DDBJ databases">
        <title>Bacterium isolated from marine sediment.</title>
        <authorList>
            <person name="Shang D."/>
            <person name="Du Z.-J."/>
        </authorList>
    </citation>
    <scope>NUCLEOTIDE SEQUENCE [LARGE SCALE GENOMIC DNA]</scope>
    <source>
        <strain evidence="1 2">S7007</strain>
    </source>
</reference>
<protein>
    <submittedName>
        <fullName evidence="1">Uncharacterized protein</fullName>
    </submittedName>
</protein>
<sequence>MRKQIILLITLLTFSNLIFGQKSEKELKQYKQFLPYIIKGLKETNKNYATKKIDQRTVGLFEKPWLIKKIKKETAKEILNSIIENGSFNIEKDYREKWNLNFSSQINTNREIKDVYNSNAQLANMLVAISNVELTDKNKTSIIETEERKIQINQSRELNFQTGGIQCSFPLKKEYENISGNIKLTLTEYQTISYKEFNSSNENEIFDLGNEKKLKLIKIENNKAYFYLPKSIDNIKISSVNKEGEEYGENAKMQIPEIIFNYGIGKNITDAKTKSLIDNLTLGDLNEKSQILMYETNGTIEQLYIYLKSNPKGLASEKMEIKL</sequence>
<dbReference type="Proteomes" id="UP000563906">
    <property type="component" value="Unassembled WGS sequence"/>
</dbReference>
<accession>A0A839ASQ0</accession>
<proteinExistence type="predicted"/>
<keyword evidence="2" id="KW-1185">Reference proteome</keyword>
<evidence type="ECO:0000313" key="2">
    <source>
        <dbReference type="Proteomes" id="UP000563906"/>
    </source>
</evidence>
<evidence type="ECO:0000313" key="1">
    <source>
        <dbReference type="EMBL" id="MBA6157368.1"/>
    </source>
</evidence>
<name>A0A839ASQ0_9FLAO</name>
<dbReference type="RefSeq" id="WP_182125871.1">
    <property type="nucleotide sequence ID" value="NZ_JACGLS010000009.1"/>
</dbReference>
<dbReference type="AlphaFoldDB" id="A0A839ASQ0"/>
<comment type="caution">
    <text evidence="1">The sequence shown here is derived from an EMBL/GenBank/DDBJ whole genome shotgun (WGS) entry which is preliminary data.</text>
</comment>
<gene>
    <name evidence="1" type="ORF">H3Z83_12695</name>
</gene>